<dbReference type="GO" id="GO:0005737">
    <property type="term" value="C:cytoplasm"/>
    <property type="evidence" value="ECO:0007669"/>
    <property type="project" value="TreeGrafter"/>
</dbReference>
<dbReference type="GO" id="GO:0070578">
    <property type="term" value="C:RISC-loading complex"/>
    <property type="evidence" value="ECO:0007669"/>
    <property type="project" value="TreeGrafter"/>
</dbReference>
<keyword evidence="2" id="KW-1185">Reference proteome</keyword>
<evidence type="ECO:0000313" key="2">
    <source>
        <dbReference type="Proteomes" id="UP000035642"/>
    </source>
</evidence>
<dbReference type="Proteomes" id="UP000035642">
    <property type="component" value="Unassembled WGS sequence"/>
</dbReference>
<reference evidence="2" key="1">
    <citation type="submission" date="2012-09" db="EMBL/GenBank/DDBJ databases">
        <authorList>
            <person name="Martin A.A."/>
        </authorList>
    </citation>
    <scope>NUCLEOTIDE SEQUENCE</scope>
</reference>
<dbReference type="PANTHER" id="PTHR14950:SF37">
    <property type="entry name" value="ENDORIBONUCLEASE DICER"/>
    <property type="match status" value="1"/>
</dbReference>
<dbReference type="GO" id="GO:0004525">
    <property type="term" value="F:ribonuclease III activity"/>
    <property type="evidence" value="ECO:0007669"/>
    <property type="project" value="InterPro"/>
</dbReference>
<protein>
    <submittedName>
        <fullName evidence="3">RNase III domain-containing protein</fullName>
    </submittedName>
</protein>
<dbReference type="InterPro" id="IPR036389">
    <property type="entry name" value="RNase_III_sf"/>
</dbReference>
<evidence type="ECO:0000256" key="1">
    <source>
        <dbReference type="ARBA" id="ARBA00022801"/>
    </source>
</evidence>
<proteinExistence type="predicted"/>
<dbReference type="GO" id="GO:0003723">
    <property type="term" value="F:RNA binding"/>
    <property type="evidence" value="ECO:0007669"/>
    <property type="project" value="TreeGrafter"/>
</dbReference>
<reference evidence="3" key="2">
    <citation type="submission" date="2017-02" db="UniProtKB">
        <authorList>
            <consortium name="WormBaseParasite"/>
        </authorList>
    </citation>
    <scope>IDENTIFICATION</scope>
</reference>
<sequence length="437" mass="48971">MRFSQVFSSINYLTVQTTFKNTFEVGVWVPVVVESVNNENIPPSSVAPGDSFDTIGLMSSSVRAGGDLSDDEDADAVIMFDFSKYLAEKAVSTNKQSIPTQNIGSTLLEPTKLYLDKMEMLEDRERTVKEEIVDLMQFDDDEEEDCKTAVNYDSEDESIQMEKGERQKFERDHAMATNDELTQGQILAPELPKDQNRFSFASPSSSSNCILSNAELTLDCLEGSLIDDKAYGVSPRLLLTALTTSNASDGKSMNSFLCLSVPPYLLLHIYVSNCNLYRLGKRLGIPSLIVASKFDVYDSWLPPWFVFFFFVLRTLKNHLSLFCLVADFDGFSYMPNNNFKAPNSEDAEERDKFIEDVLDGNETVQKLPKPVTGWDQADMNNDVRQLENGVETINFAKQYISDKSIADAVEALIGAHLLTLGPQPTLKVIFSYSHRLN</sequence>
<dbReference type="GO" id="GO:0005634">
    <property type="term" value="C:nucleus"/>
    <property type="evidence" value="ECO:0007669"/>
    <property type="project" value="TreeGrafter"/>
</dbReference>
<name>A0A0K0CWP4_ANGCA</name>
<dbReference type="SUPFAM" id="SSF69065">
    <property type="entry name" value="RNase III domain-like"/>
    <property type="match status" value="1"/>
</dbReference>
<accession>A0A0K0CWP4</accession>
<dbReference type="AlphaFoldDB" id="A0A0K0CWP4"/>
<dbReference type="STRING" id="6313.A0A0K0CWP4"/>
<dbReference type="GO" id="GO:0004530">
    <property type="term" value="F:deoxyribonuclease I activity"/>
    <property type="evidence" value="ECO:0007669"/>
    <property type="project" value="TreeGrafter"/>
</dbReference>
<dbReference type="Gene3D" id="1.10.1520.10">
    <property type="entry name" value="Ribonuclease III domain"/>
    <property type="match status" value="1"/>
</dbReference>
<dbReference type="WBParaSite" id="ACAC_0000188601-mRNA-1">
    <property type="protein sequence ID" value="ACAC_0000188601-mRNA-1"/>
    <property type="gene ID" value="ACAC_0000188601"/>
</dbReference>
<keyword evidence="1" id="KW-0378">Hydrolase</keyword>
<dbReference type="GO" id="GO:0006309">
    <property type="term" value="P:apoptotic DNA fragmentation"/>
    <property type="evidence" value="ECO:0007669"/>
    <property type="project" value="TreeGrafter"/>
</dbReference>
<dbReference type="GO" id="GO:0031054">
    <property type="term" value="P:pre-miRNA processing"/>
    <property type="evidence" value="ECO:0007669"/>
    <property type="project" value="TreeGrafter"/>
</dbReference>
<dbReference type="GO" id="GO:0030422">
    <property type="term" value="P:siRNA processing"/>
    <property type="evidence" value="ECO:0007669"/>
    <property type="project" value="TreeGrafter"/>
</dbReference>
<dbReference type="PANTHER" id="PTHR14950">
    <property type="entry name" value="DICER-RELATED"/>
    <property type="match status" value="1"/>
</dbReference>
<evidence type="ECO:0000313" key="3">
    <source>
        <dbReference type="WBParaSite" id="ACAC_0000188601-mRNA-1"/>
    </source>
</evidence>
<organism evidence="2 3">
    <name type="scientific">Angiostrongylus cantonensis</name>
    <name type="common">Rat lungworm</name>
    <dbReference type="NCBI Taxonomy" id="6313"/>
    <lineage>
        <taxon>Eukaryota</taxon>
        <taxon>Metazoa</taxon>
        <taxon>Ecdysozoa</taxon>
        <taxon>Nematoda</taxon>
        <taxon>Chromadorea</taxon>
        <taxon>Rhabditida</taxon>
        <taxon>Rhabditina</taxon>
        <taxon>Rhabditomorpha</taxon>
        <taxon>Strongyloidea</taxon>
        <taxon>Metastrongylidae</taxon>
        <taxon>Angiostrongylus</taxon>
    </lineage>
</organism>